<proteinExistence type="predicted"/>
<feature type="chain" id="PRO_5045274653" evidence="3">
    <location>
        <begin position="22"/>
        <end position="244"/>
    </location>
</feature>
<dbReference type="PROSITE" id="PS51257">
    <property type="entry name" value="PROKAR_LIPOPROTEIN"/>
    <property type="match status" value="1"/>
</dbReference>
<reference evidence="6" key="1">
    <citation type="journal article" date="2019" name="Int. J. Syst. Evol. Microbiol.">
        <title>The Global Catalogue of Microorganisms (GCM) 10K type strain sequencing project: providing services to taxonomists for standard genome sequencing and annotation.</title>
        <authorList>
            <consortium name="The Broad Institute Genomics Platform"/>
            <consortium name="The Broad Institute Genome Sequencing Center for Infectious Disease"/>
            <person name="Wu L."/>
            <person name="Ma J."/>
        </authorList>
    </citation>
    <scope>NUCLEOTIDE SEQUENCE [LARGE SCALE GENOMIC DNA]</scope>
    <source>
        <strain evidence="6">JCM 16034</strain>
    </source>
</reference>
<dbReference type="PANTHER" id="PTHR43037:SF5">
    <property type="entry name" value="FERULOYL ESTERASE"/>
    <property type="match status" value="1"/>
</dbReference>
<dbReference type="EMBL" id="BAAAQW010000002">
    <property type="protein sequence ID" value="GAA2197176.1"/>
    <property type="molecule type" value="Genomic_DNA"/>
</dbReference>
<feature type="signal peptide" evidence="3">
    <location>
        <begin position="1"/>
        <end position="21"/>
    </location>
</feature>
<dbReference type="Proteomes" id="UP001500432">
    <property type="component" value="Unassembled WGS sequence"/>
</dbReference>
<dbReference type="InterPro" id="IPR050955">
    <property type="entry name" value="Plant_Biomass_Hydrol_Est"/>
</dbReference>
<organism evidence="5 6">
    <name type="scientific">Sinomonas flava</name>
    <dbReference type="NCBI Taxonomy" id="496857"/>
    <lineage>
        <taxon>Bacteria</taxon>
        <taxon>Bacillati</taxon>
        <taxon>Actinomycetota</taxon>
        <taxon>Actinomycetes</taxon>
        <taxon>Micrococcales</taxon>
        <taxon>Micrococcaceae</taxon>
        <taxon>Sinomonas</taxon>
    </lineage>
</organism>
<keyword evidence="2" id="KW-0378">Hydrolase</keyword>
<keyword evidence="1 3" id="KW-0732">Signal</keyword>
<dbReference type="InterPro" id="IPR029058">
    <property type="entry name" value="AB_hydrolase_fold"/>
</dbReference>
<evidence type="ECO:0000256" key="1">
    <source>
        <dbReference type="ARBA" id="ARBA00022729"/>
    </source>
</evidence>
<comment type="caution">
    <text evidence="5">The sequence shown here is derived from an EMBL/GenBank/DDBJ whole genome shotgun (WGS) entry which is preliminary data.</text>
</comment>
<gene>
    <name evidence="5" type="ORF">GCM10009849_05130</name>
</gene>
<evidence type="ECO:0000256" key="2">
    <source>
        <dbReference type="ARBA" id="ARBA00022801"/>
    </source>
</evidence>
<keyword evidence="6" id="KW-1185">Reference proteome</keyword>
<feature type="domain" description="Phospholipase/carboxylesterase/thioesterase" evidence="4">
    <location>
        <begin position="122"/>
        <end position="242"/>
    </location>
</feature>
<protein>
    <submittedName>
        <fullName evidence="5">Serine esterase</fullName>
    </submittedName>
</protein>
<dbReference type="Gene3D" id="3.40.50.1820">
    <property type="entry name" value="alpha/beta hydrolase"/>
    <property type="match status" value="1"/>
</dbReference>
<dbReference type="SUPFAM" id="SSF53474">
    <property type="entry name" value="alpha/beta-Hydrolases"/>
    <property type="match status" value="1"/>
</dbReference>
<sequence length="244" mass="25427">MIRRRAVVGLAACSALLAALAACDVADRRPAALRSRPREVSGRLGPGEVNLGSPTGRETVLYVPGSVAPDAPTPLIVSLHGAGSDARGGGLFTQPLADQLGALILAPSSQGRVWDRNFGTDLALVDASLAEAFRRARVDPARIAIAGFSAGASYALALGLANGGLFSRVMAFSPGSVPDGGRQGKPRVFITHGVDDELLPIDRASRRIVPALRNDGYDVAYNEFDGGHTVPPDELARAADWLGW</sequence>
<dbReference type="InterPro" id="IPR003140">
    <property type="entry name" value="PLipase/COase/thioEstase"/>
</dbReference>
<evidence type="ECO:0000313" key="5">
    <source>
        <dbReference type="EMBL" id="GAA2197176.1"/>
    </source>
</evidence>
<dbReference type="Pfam" id="PF02230">
    <property type="entry name" value="Abhydrolase_2"/>
    <property type="match status" value="1"/>
</dbReference>
<evidence type="ECO:0000256" key="3">
    <source>
        <dbReference type="SAM" id="SignalP"/>
    </source>
</evidence>
<evidence type="ECO:0000313" key="6">
    <source>
        <dbReference type="Proteomes" id="UP001500432"/>
    </source>
</evidence>
<dbReference type="RefSeq" id="WP_344298140.1">
    <property type="nucleotide sequence ID" value="NZ_BAAAQW010000002.1"/>
</dbReference>
<name>A0ABP5NC10_9MICC</name>
<dbReference type="PANTHER" id="PTHR43037">
    <property type="entry name" value="UNNAMED PRODUCT-RELATED"/>
    <property type="match status" value="1"/>
</dbReference>
<accession>A0ABP5NC10</accession>
<evidence type="ECO:0000259" key="4">
    <source>
        <dbReference type="Pfam" id="PF02230"/>
    </source>
</evidence>